<proteinExistence type="predicted"/>
<feature type="compositionally biased region" description="Low complexity" evidence="2">
    <location>
        <begin position="203"/>
        <end position="221"/>
    </location>
</feature>
<dbReference type="InterPro" id="IPR017923">
    <property type="entry name" value="TFIIS_N"/>
</dbReference>
<evidence type="ECO:0000259" key="3">
    <source>
        <dbReference type="PROSITE" id="PS50812"/>
    </source>
</evidence>
<reference evidence="5" key="1">
    <citation type="submission" date="2021-06" db="EMBL/GenBank/DDBJ databases">
        <authorList>
            <person name="Kallberg Y."/>
            <person name="Tangrot J."/>
            <person name="Rosling A."/>
        </authorList>
    </citation>
    <scope>NUCLEOTIDE SEQUENCE</scope>
    <source>
        <strain evidence="5">MT106</strain>
    </source>
</reference>
<dbReference type="Pfam" id="PF00855">
    <property type="entry name" value="PWWP"/>
    <property type="match status" value="1"/>
</dbReference>
<feature type="compositionally biased region" description="Basic and acidic residues" evidence="2">
    <location>
        <begin position="164"/>
        <end position="175"/>
    </location>
</feature>
<evidence type="ECO:0000313" key="6">
    <source>
        <dbReference type="Proteomes" id="UP000789831"/>
    </source>
</evidence>
<keyword evidence="6" id="KW-1185">Reference proteome</keyword>
<feature type="domain" description="TFIIS N-terminal" evidence="4">
    <location>
        <begin position="263"/>
        <end position="346"/>
    </location>
</feature>
<feature type="compositionally biased region" description="Polar residues" evidence="2">
    <location>
        <begin position="378"/>
        <end position="406"/>
    </location>
</feature>
<dbReference type="CDD" id="cd05162">
    <property type="entry name" value="PWWP"/>
    <property type="match status" value="1"/>
</dbReference>
<dbReference type="PANTHER" id="PTHR12550">
    <property type="entry name" value="HEPATOMA-DERIVED GROWTH FACTOR-RELATED"/>
    <property type="match status" value="1"/>
</dbReference>
<dbReference type="InterPro" id="IPR035441">
    <property type="entry name" value="TFIIS/LEDGF_dom_sf"/>
</dbReference>
<evidence type="ECO:0000313" key="5">
    <source>
        <dbReference type="EMBL" id="CAG8478149.1"/>
    </source>
</evidence>
<keyword evidence="1" id="KW-0539">Nucleus</keyword>
<evidence type="ECO:0000256" key="1">
    <source>
        <dbReference type="PROSITE-ProRule" id="PRU00649"/>
    </source>
</evidence>
<feature type="compositionally biased region" description="Polar residues" evidence="2">
    <location>
        <begin position="423"/>
        <end position="435"/>
    </location>
</feature>
<dbReference type="InterPro" id="IPR000313">
    <property type="entry name" value="PWWP_dom"/>
</dbReference>
<dbReference type="SUPFAM" id="SSF63748">
    <property type="entry name" value="Tudor/PWWP/MBT"/>
    <property type="match status" value="1"/>
</dbReference>
<protein>
    <submittedName>
        <fullName evidence="5">640_t:CDS:1</fullName>
    </submittedName>
</protein>
<dbReference type="Proteomes" id="UP000789831">
    <property type="component" value="Unassembled WGS sequence"/>
</dbReference>
<comment type="caution">
    <text evidence="5">The sequence shown here is derived from an EMBL/GenBank/DDBJ whole genome shotgun (WGS) entry which is preliminary data.</text>
</comment>
<dbReference type="OrthoDB" id="62853at2759"/>
<evidence type="ECO:0000259" key="4">
    <source>
        <dbReference type="PROSITE" id="PS51319"/>
    </source>
</evidence>
<dbReference type="SUPFAM" id="SSF47676">
    <property type="entry name" value="Conserved domain common to transcription factors TFIIS, elongin A, CRSP70"/>
    <property type="match status" value="1"/>
</dbReference>
<dbReference type="Gene3D" id="1.20.930.10">
    <property type="entry name" value="Conserved domain common to transcription factors TFIIS, elongin A, CRSP70"/>
    <property type="match status" value="1"/>
</dbReference>
<dbReference type="PANTHER" id="PTHR12550:SF70">
    <property type="entry name" value="JIL-1 ANCHORING AND STABILIZING PROTEIN, ISOFORM A"/>
    <property type="match status" value="1"/>
</dbReference>
<dbReference type="SMART" id="SM00293">
    <property type="entry name" value="PWWP"/>
    <property type="match status" value="1"/>
</dbReference>
<dbReference type="EMBL" id="CAJVPL010000280">
    <property type="protein sequence ID" value="CAG8478149.1"/>
    <property type="molecule type" value="Genomic_DNA"/>
</dbReference>
<feature type="compositionally biased region" description="Polar residues" evidence="2">
    <location>
        <begin position="499"/>
        <end position="509"/>
    </location>
</feature>
<comment type="subcellular location">
    <subcellularLocation>
        <location evidence="1">Nucleus</location>
    </subcellularLocation>
</comment>
<organism evidence="5 6">
    <name type="scientific">Ambispora gerdemannii</name>
    <dbReference type="NCBI Taxonomy" id="144530"/>
    <lineage>
        <taxon>Eukaryota</taxon>
        <taxon>Fungi</taxon>
        <taxon>Fungi incertae sedis</taxon>
        <taxon>Mucoromycota</taxon>
        <taxon>Glomeromycotina</taxon>
        <taxon>Glomeromycetes</taxon>
        <taxon>Archaeosporales</taxon>
        <taxon>Ambisporaceae</taxon>
        <taxon>Ambispora</taxon>
    </lineage>
</organism>
<sequence length="509" mass="56624">MDQYTPGTVVYAKLKGYPWWPARIELEASLPSTVVTKKPKGPRPVWGVRFFGSRDYGWFGKNDLKPFDNNAALELLEKLKGKKRDKPLEKAIREALNPSSLDEPEKKDDEKDDDTEKGSPEDRANEEEETHKKMPDKASENNGITSTITSKKSSSRDKSRKNPQKQEKVAGERRKSASSKSSRSKPKTADAAHPSSDGGTIKNASRSEASGSSNNSELGSATADGDDERLAKNHDGSHEKSKRDNDANTTSKTKPVKAETPSAKLLHLRHKLQKLTLKEHIEDMGKIDALFTEVEKFDINIELLKESKIGKLMKKIHSLHLEDDRHNIKYRSGELIKKWKILLTSLPPATTASANSVSNAAVENSTNNSSVTHKINDESPQTSREQQSIEQPSTTIDESLRTSTLESDNKEQQEQPPMEDESLLNTPLDNNNKAQPPTPPEESSLINKQPQQQQEVQTITTAIVKDIITEINQDDQPMEEDSEHNDNNGIDPMEGVVLSASTTNNDEKP</sequence>
<gene>
    <name evidence="5" type="ORF">AGERDE_LOCUS3090</name>
</gene>
<name>A0A9N8Z777_9GLOM</name>
<dbReference type="Gene3D" id="2.30.30.140">
    <property type="match status" value="1"/>
</dbReference>
<feature type="domain" description="PWWP" evidence="3">
    <location>
        <begin position="6"/>
        <end position="70"/>
    </location>
</feature>
<dbReference type="GO" id="GO:0005634">
    <property type="term" value="C:nucleus"/>
    <property type="evidence" value="ECO:0007669"/>
    <property type="project" value="UniProtKB-SubCell"/>
</dbReference>
<feature type="region of interest" description="Disordered" evidence="2">
    <location>
        <begin position="350"/>
        <end position="509"/>
    </location>
</feature>
<dbReference type="PROSITE" id="PS51319">
    <property type="entry name" value="TFIIS_N"/>
    <property type="match status" value="1"/>
</dbReference>
<accession>A0A9N8Z777</accession>
<evidence type="ECO:0000256" key="2">
    <source>
        <dbReference type="SAM" id="MobiDB-lite"/>
    </source>
</evidence>
<feature type="compositionally biased region" description="Basic and acidic residues" evidence="2">
    <location>
        <begin position="103"/>
        <end position="139"/>
    </location>
</feature>
<dbReference type="Pfam" id="PF08711">
    <property type="entry name" value="Med26"/>
    <property type="match status" value="1"/>
</dbReference>
<dbReference type="AlphaFoldDB" id="A0A9N8Z777"/>
<dbReference type="PROSITE" id="PS50812">
    <property type="entry name" value="PWWP"/>
    <property type="match status" value="1"/>
</dbReference>
<feature type="compositionally biased region" description="Basic and acidic residues" evidence="2">
    <location>
        <begin position="228"/>
        <end position="246"/>
    </location>
</feature>
<feature type="compositionally biased region" description="Acidic residues" evidence="2">
    <location>
        <begin position="472"/>
        <end position="483"/>
    </location>
</feature>
<feature type="compositionally biased region" description="Low complexity" evidence="2">
    <location>
        <begin position="350"/>
        <end position="372"/>
    </location>
</feature>
<feature type="region of interest" description="Disordered" evidence="2">
    <location>
        <begin position="80"/>
        <end position="261"/>
    </location>
</feature>